<protein>
    <submittedName>
        <fullName evidence="4">CXXCH cytochrome family protein</fullName>
    </submittedName>
</protein>
<comment type="caution">
    <text evidence="4">The sequence shown here is derived from an EMBL/GenBank/DDBJ whole genome shotgun (WGS) entry which is preliminary data.</text>
</comment>
<dbReference type="Gene3D" id="3.90.10.10">
    <property type="entry name" value="Cytochrome C3"/>
    <property type="match status" value="1"/>
</dbReference>
<gene>
    <name evidence="4" type="ORF">J2S74_004091</name>
</gene>
<dbReference type="RefSeq" id="WP_307329165.1">
    <property type="nucleotide sequence ID" value="NZ_JAUSUG010000018.1"/>
</dbReference>
<name>A0ABT9ZZK1_9BACI</name>
<evidence type="ECO:0000256" key="2">
    <source>
        <dbReference type="SAM" id="SignalP"/>
    </source>
</evidence>
<dbReference type="EMBL" id="JAUSUG010000018">
    <property type="protein sequence ID" value="MDQ0256669.1"/>
    <property type="molecule type" value="Genomic_DNA"/>
</dbReference>
<evidence type="ECO:0000256" key="1">
    <source>
        <dbReference type="SAM" id="MobiDB-lite"/>
    </source>
</evidence>
<proteinExistence type="predicted"/>
<feature type="domain" description="Doubled CXXCH motif" evidence="3">
    <location>
        <begin position="86"/>
        <end position="120"/>
    </location>
</feature>
<evidence type="ECO:0000313" key="4">
    <source>
        <dbReference type="EMBL" id="MDQ0256669.1"/>
    </source>
</evidence>
<dbReference type="InterPro" id="IPR010177">
    <property type="entry name" value="Paired_CXXCH_1"/>
</dbReference>
<evidence type="ECO:0000259" key="3">
    <source>
        <dbReference type="Pfam" id="PF09699"/>
    </source>
</evidence>
<keyword evidence="2" id="KW-0732">Signal</keyword>
<feature type="region of interest" description="Disordered" evidence="1">
    <location>
        <begin position="484"/>
        <end position="509"/>
    </location>
</feature>
<sequence>MKKFSFSLLGMLFLMIVFSSVALANPVQDPPNLFLDHNAEIDGEVVDPPNPNANNTGSGINEMDNFDEVIKAIDGHKTHGYYQNNTNSCASCHQTHTASSDRYLLFADSVYQTCASCHDGTLGFYNVFETGENASINGAGTFGGSHATNMSVHMANDTLTIRAAPGGNPNGSGSWAGTFNCASCHAPHGSYSDRILHTNPNNMAITPASQGGTYLTALTVGNQSSGMHLRRTTVDGFVRLELFNGNTKQVGPWLYGYPAHNQPHFTRIIDGSTNYQYGNEHVYVSFDKGYFQARTEFGNEILNKSTITANVARPYIVKMDLNVVDQIGDLKIYETNQAAYWDGFVVPEDRRAEFTNAGYTVNATTFRTSNLGVRMNQYCATCHTDYFTSRSNSGGSLWGDDTAAYRHSANSDRFSCVRCHYAHGTDVEIMLDANGLTVEDWVASGDKSHEEAINYMMDQNSSSALKKFTNMTSCFACHQSSRATPFKNTDQKTGDAPSGMPRSSDGTQR</sequence>
<organism evidence="4 5">
    <name type="scientific">Evansella vedderi</name>
    <dbReference type="NCBI Taxonomy" id="38282"/>
    <lineage>
        <taxon>Bacteria</taxon>
        <taxon>Bacillati</taxon>
        <taxon>Bacillota</taxon>
        <taxon>Bacilli</taxon>
        <taxon>Bacillales</taxon>
        <taxon>Bacillaceae</taxon>
        <taxon>Evansella</taxon>
    </lineage>
</organism>
<accession>A0ABT9ZZK1</accession>
<feature type="signal peptide" evidence="2">
    <location>
        <begin position="1"/>
        <end position="24"/>
    </location>
</feature>
<feature type="chain" id="PRO_5047218131" evidence="2">
    <location>
        <begin position="25"/>
        <end position="509"/>
    </location>
</feature>
<keyword evidence="5" id="KW-1185">Reference proteome</keyword>
<dbReference type="SUPFAM" id="SSF48695">
    <property type="entry name" value="Multiheme cytochromes"/>
    <property type="match status" value="2"/>
</dbReference>
<dbReference type="Pfam" id="PF09699">
    <property type="entry name" value="Paired_CXXCH_1"/>
    <property type="match status" value="1"/>
</dbReference>
<dbReference type="InterPro" id="IPR036280">
    <property type="entry name" value="Multihaem_cyt_sf"/>
</dbReference>
<dbReference type="Gene3D" id="1.10.1130.10">
    <property type="entry name" value="Flavocytochrome C3, Chain A"/>
    <property type="match status" value="1"/>
</dbReference>
<evidence type="ECO:0000313" key="5">
    <source>
        <dbReference type="Proteomes" id="UP001230005"/>
    </source>
</evidence>
<dbReference type="Proteomes" id="UP001230005">
    <property type="component" value="Unassembled WGS sequence"/>
</dbReference>
<reference evidence="4 5" key="1">
    <citation type="submission" date="2023-07" db="EMBL/GenBank/DDBJ databases">
        <title>Genomic Encyclopedia of Type Strains, Phase IV (KMG-IV): sequencing the most valuable type-strain genomes for metagenomic binning, comparative biology and taxonomic classification.</title>
        <authorList>
            <person name="Goeker M."/>
        </authorList>
    </citation>
    <scope>NUCLEOTIDE SEQUENCE [LARGE SCALE GENOMIC DNA]</scope>
    <source>
        <strain evidence="4 5">DSM 9768</strain>
    </source>
</reference>